<keyword evidence="2" id="KW-0472">Membrane</keyword>
<feature type="transmembrane region" description="Helical" evidence="2">
    <location>
        <begin position="157"/>
        <end position="179"/>
    </location>
</feature>
<dbReference type="AlphaFoldDB" id="A0A3B1BQ61"/>
<dbReference type="InterPro" id="IPR001193">
    <property type="entry name" value="MBTPS2"/>
</dbReference>
<dbReference type="GO" id="GO:0005737">
    <property type="term" value="C:cytoplasm"/>
    <property type="evidence" value="ECO:0007669"/>
    <property type="project" value="TreeGrafter"/>
</dbReference>
<keyword evidence="2" id="KW-1133">Transmembrane helix</keyword>
<feature type="transmembrane region" description="Helical" evidence="2">
    <location>
        <begin position="228"/>
        <end position="247"/>
    </location>
</feature>
<accession>A0A3B1BQ61</accession>
<dbReference type="EMBL" id="UOFY01000010">
    <property type="protein sequence ID" value="VAX06787.1"/>
    <property type="molecule type" value="Genomic_DNA"/>
</dbReference>
<protein>
    <submittedName>
        <fullName evidence="4">cAMP-dependent protein kinase regulatory chain</fullName>
    </submittedName>
</protein>
<gene>
    <name evidence="4" type="ORF">MNBD_GAMMA25-1438</name>
</gene>
<evidence type="ECO:0000313" key="4">
    <source>
        <dbReference type="EMBL" id="VAX06787.1"/>
    </source>
</evidence>
<proteinExistence type="predicted"/>
<sequence length="723" mass="81796">MENTNPSQSPHWYRIANIKPALRSHVRIHRQRHRGQRFYILQDAITGAFHRFSPQAWQLIGLMNGDNSMQVIWERACTSQADTPPTQDELLHLLSQLHQFDVLRTDIPTDIIEMVERGQRQTRQQKKARWRSPLALRFPLIDPDRFLDATLPLLRPLFSRVFFSLWLVLALFTGVMALMQWPGLTENISDRILSMENLLLLWFVYPLVKGLHELGHAFAVKRWGGEVHEMGIMLLVLMPVPYVDASASSAFNSKYQRMIVSGAGMMVELFLAGLAMLIWLNVEPGLVRALAFNVMIVAGVSTLMLNGNPLLRFDGYYLLSDWLEIPNFATRSNRYWGYLGQRYLLGVKNASAPAMQTSERRWLFSYSPLAFIYRIFISLSIALFVAQQFFIFGVLLAIWSLSNSLLMPVLKLLQRLALHPGRKKRGLALAAGVTGLFMFVLFVLPLPSATQAQGVLWVADEARLTNGVDGFVKEIKITNGEAVQQGQVLIILASINLEKEKQVLVARLKEFRARFHAGLQQDRAQALVLKEEISFLKAELQRANERLSALQIKSPLDGVVLIPELDDLPGRFLRRGVEIGYILDQRDATVRVVVQQNDIEQVRHHTQALSARLADSPLQTRVASLLREVPAASNALPGLALSLEGGGDFALDPSASSAEDKINNPPDSIRVLSPLFQFDVSLPGTRNELIGERVYIRFEHPSEAAGQRLWRELRRLFLRRFNV</sequence>
<feature type="transmembrane region" description="Helical" evidence="2">
    <location>
        <begin position="363"/>
        <end position="384"/>
    </location>
</feature>
<dbReference type="SUPFAM" id="SSF111369">
    <property type="entry name" value="HlyD-like secretion proteins"/>
    <property type="match status" value="1"/>
</dbReference>
<evidence type="ECO:0000259" key="3">
    <source>
        <dbReference type="Pfam" id="PF25973"/>
    </source>
</evidence>
<evidence type="ECO:0000256" key="1">
    <source>
        <dbReference type="SAM" id="Coils"/>
    </source>
</evidence>
<keyword evidence="1" id="KW-0175">Coiled coil</keyword>
<dbReference type="Pfam" id="PF25973">
    <property type="entry name" value="BSH_CzcB"/>
    <property type="match status" value="1"/>
</dbReference>
<feature type="domain" description="CzcB-like barrel-sandwich hybrid" evidence="3">
    <location>
        <begin position="463"/>
        <end position="561"/>
    </location>
</feature>
<feature type="transmembrane region" description="Helical" evidence="2">
    <location>
        <begin position="259"/>
        <end position="280"/>
    </location>
</feature>
<dbReference type="GO" id="GO:0016020">
    <property type="term" value="C:membrane"/>
    <property type="evidence" value="ECO:0007669"/>
    <property type="project" value="InterPro"/>
</dbReference>
<name>A0A3B1BQ61_9ZZZZ</name>
<dbReference type="GO" id="GO:0031293">
    <property type="term" value="P:membrane protein intracellular domain proteolysis"/>
    <property type="evidence" value="ECO:0007669"/>
    <property type="project" value="TreeGrafter"/>
</dbReference>
<dbReference type="GO" id="GO:0004222">
    <property type="term" value="F:metalloendopeptidase activity"/>
    <property type="evidence" value="ECO:0007669"/>
    <property type="project" value="InterPro"/>
</dbReference>
<feature type="coiled-coil region" evidence="1">
    <location>
        <begin position="494"/>
        <end position="553"/>
    </location>
</feature>
<keyword evidence="2" id="KW-0812">Transmembrane</keyword>
<organism evidence="4">
    <name type="scientific">hydrothermal vent metagenome</name>
    <dbReference type="NCBI Taxonomy" id="652676"/>
    <lineage>
        <taxon>unclassified sequences</taxon>
        <taxon>metagenomes</taxon>
        <taxon>ecological metagenomes</taxon>
    </lineage>
</organism>
<dbReference type="InterPro" id="IPR058647">
    <property type="entry name" value="BSH_CzcB-like"/>
</dbReference>
<reference evidence="4" key="1">
    <citation type="submission" date="2018-06" db="EMBL/GenBank/DDBJ databases">
        <authorList>
            <person name="Zhirakovskaya E."/>
        </authorList>
    </citation>
    <scope>NUCLEOTIDE SEQUENCE</scope>
</reference>
<feature type="transmembrane region" description="Helical" evidence="2">
    <location>
        <begin position="286"/>
        <end position="305"/>
    </location>
</feature>
<dbReference type="PANTHER" id="PTHR13325:SF3">
    <property type="entry name" value="MEMBRANE-BOUND TRANSCRIPTION FACTOR SITE-2 PROTEASE"/>
    <property type="match status" value="1"/>
</dbReference>
<feature type="transmembrane region" description="Helical" evidence="2">
    <location>
        <begin position="390"/>
        <end position="413"/>
    </location>
</feature>
<evidence type="ECO:0000256" key="2">
    <source>
        <dbReference type="SAM" id="Phobius"/>
    </source>
</evidence>
<feature type="transmembrane region" description="Helical" evidence="2">
    <location>
        <begin position="425"/>
        <end position="446"/>
    </location>
</feature>
<dbReference type="PANTHER" id="PTHR13325">
    <property type="entry name" value="PROTEASE M50 MEMBRANE-BOUND TRANSCRIPTION FACTOR SITE 2 PROTEASE"/>
    <property type="match status" value="1"/>
</dbReference>